<dbReference type="Pfam" id="PF00441">
    <property type="entry name" value="Acyl-CoA_dh_1"/>
    <property type="match status" value="1"/>
</dbReference>
<keyword evidence="4" id="KW-1185">Reference proteome</keyword>
<dbReference type="Gene3D" id="1.20.140.10">
    <property type="entry name" value="Butyryl-CoA Dehydrogenase, subunit A, domain 3"/>
    <property type="match status" value="1"/>
</dbReference>
<gene>
    <name evidence="3" type="ORF">LX13_000827</name>
</gene>
<reference evidence="3 4" key="1">
    <citation type="submission" date="2022-06" db="EMBL/GenBank/DDBJ databases">
        <title>Genomic Encyclopedia of Archaeal and Bacterial Type Strains, Phase II (KMG-II): from individual species to whole genera.</title>
        <authorList>
            <person name="Goeker M."/>
        </authorList>
    </citation>
    <scope>NUCLEOTIDE SEQUENCE [LARGE SCALE GENOMIC DNA]</scope>
    <source>
        <strain evidence="3 4">DSM 44693</strain>
    </source>
</reference>
<protein>
    <submittedName>
        <fullName evidence="3">Acyl-CoA dehydrogenase</fullName>
    </submittedName>
</protein>
<proteinExistence type="predicted"/>
<dbReference type="Proteomes" id="UP001206895">
    <property type="component" value="Unassembled WGS sequence"/>
</dbReference>
<dbReference type="RefSeq" id="WP_253660028.1">
    <property type="nucleotide sequence ID" value="NZ_BAAAJQ010000001.1"/>
</dbReference>
<evidence type="ECO:0000256" key="1">
    <source>
        <dbReference type="ARBA" id="ARBA00022630"/>
    </source>
</evidence>
<keyword evidence="1" id="KW-0285">Flavoprotein</keyword>
<name>A0ABT1HDF7_9NOCA</name>
<organism evidence="3 4">
    <name type="scientific">Williamsia maris</name>
    <dbReference type="NCBI Taxonomy" id="72806"/>
    <lineage>
        <taxon>Bacteria</taxon>
        <taxon>Bacillati</taxon>
        <taxon>Actinomycetota</taxon>
        <taxon>Actinomycetes</taxon>
        <taxon>Mycobacteriales</taxon>
        <taxon>Nocardiaceae</taxon>
        <taxon>Williamsia</taxon>
    </lineage>
</organism>
<accession>A0ABT1HDF7</accession>
<feature type="domain" description="Acyl-CoA dehydrogenase/oxidase C-terminal" evidence="2">
    <location>
        <begin position="174"/>
        <end position="287"/>
    </location>
</feature>
<evidence type="ECO:0000313" key="4">
    <source>
        <dbReference type="Proteomes" id="UP001206895"/>
    </source>
</evidence>
<evidence type="ECO:0000313" key="3">
    <source>
        <dbReference type="EMBL" id="MCP2175020.1"/>
    </source>
</evidence>
<sequence length="331" mass="34532">MSTQTDTTTNTPGARATDIDDVRQAGYRAAATPIGETLLVAGPLLRAAGLSVPEGSVAVAVAESDSLAVRYRDVDADSSVGPAGAVGTDTVLVVSGMIARVPWARDADTVIVLVDTPGGPVVFDATSDVTIFDAETDLAGNPLATLVFDGMTVADPAPVRREMADDTRLRIAAVHALLIAGAAERCAEMTVMHTATRRQFGRTLDHFQAVKQNQAILLEEVALVRAVSALAGRHLVAADPSPLDAAARDAVMAAVVQASASAGEIARLSHQLHGAIGFTELSELHEFTTRLWAWREAIDSGDWATQLGSAAIVSGADGLWTMITETTEETL</sequence>
<dbReference type="InterPro" id="IPR009075">
    <property type="entry name" value="AcylCo_DH/oxidase_C"/>
</dbReference>
<dbReference type="EMBL" id="JAMTCJ010000001">
    <property type="protein sequence ID" value="MCP2175020.1"/>
    <property type="molecule type" value="Genomic_DNA"/>
</dbReference>
<comment type="caution">
    <text evidence="3">The sequence shown here is derived from an EMBL/GenBank/DDBJ whole genome shotgun (WGS) entry which is preliminary data.</text>
</comment>
<evidence type="ECO:0000259" key="2">
    <source>
        <dbReference type="Pfam" id="PF00441"/>
    </source>
</evidence>
<dbReference type="SUPFAM" id="SSF47203">
    <property type="entry name" value="Acyl-CoA dehydrogenase C-terminal domain-like"/>
    <property type="match status" value="1"/>
</dbReference>
<dbReference type="InterPro" id="IPR036250">
    <property type="entry name" value="AcylCo_DH-like_C"/>
</dbReference>